<reference evidence="1" key="1">
    <citation type="submission" date="2017-07" db="EMBL/GenBank/DDBJ databases">
        <title>Taro Niue Genome Assembly and Annotation.</title>
        <authorList>
            <person name="Atibalentja N."/>
            <person name="Keating K."/>
            <person name="Fields C.J."/>
        </authorList>
    </citation>
    <scope>NUCLEOTIDE SEQUENCE</scope>
    <source>
        <strain evidence="1">Niue_2</strain>
        <tissue evidence="1">Leaf</tissue>
    </source>
</reference>
<dbReference type="AlphaFoldDB" id="A0A843WWZ1"/>
<dbReference type="Proteomes" id="UP000652761">
    <property type="component" value="Unassembled WGS sequence"/>
</dbReference>
<keyword evidence="2" id="KW-1185">Reference proteome</keyword>
<proteinExistence type="predicted"/>
<organism evidence="1 2">
    <name type="scientific">Colocasia esculenta</name>
    <name type="common">Wild taro</name>
    <name type="synonym">Arum esculentum</name>
    <dbReference type="NCBI Taxonomy" id="4460"/>
    <lineage>
        <taxon>Eukaryota</taxon>
        <taxon>Viridiplantae</taxon>
        <taxon>Streptophyta</taxon>
        <taxon>Embryophyta</taxon>
        <taxon>Tracheophyta</taxon>
        <taxon>Spermatophyta</taxon>
        <taxon>Magnoliopsida</taxon>
        <taxon>Liliopsida</taxon>
        <taxon>Araceae</taxon>
        <taxon>Aroideae</taxon>
        <taxon>Colocasieae</taxon>
        <taxon>Colocasia</taxon>
    </lineage>
</organism>
<evidence type="ECO:0000313" key="2">
    <source>
        <dbReference type="Proteomes" id="UP000652761"/>
    </source>
</evidence>
<gene>
    <name evidence="1" type="ORF">Taro_047997</name>
</gene>
<name>A0A843WWZ1_COLES</name>
<comment type="caution">
    <text evidence="1">The sequence shown here is derived from an EMBL/GenBank/DDBJ whole genome shotgun (WGS) entry which is preliminary data.</text>
</comment>
<dbReference type="EMBL" id="NMUH01006345">
    <property type="protein sequence ID" value="MQM15062.1"/>
    <property type="molecule type" value="Genomic_DNA"/>
</dbReference>
<evidence type="ECO:0000313" key="1">
    <source>
        <dbReference type="EMBL" id="MQM15062.1"/>
    </source>
</evidence>
<protein>
    <submittedName>
        <fullName evidence="1">Uncharacterized protein</fullName>
    </submittedName>
</protein>
<accession>A0A843WWZ1</accession>
<sequence length="192" mass="21935">MEEVFEEEHPLHAWVNTTTSVELEFDSHDRAWAEGELDDVPLLLEFETPPAPKRQKKIVGARHSIHLGQSAAPTRITRFSVRPLLLFKLPRSWKESSALPNRELQDAILQERPEAEDRENTRERVPTEEIAFAWSPRHLSLRIAEKDPNRETGLMLFPDVEAACSATRLDMPGKGFLPVPRRMKSPAVLSPF</sequence>